<dbReference type="EMBL" id="JAAGNX010000001">
    <property type="protein sequence ID" value="NDV61379.1"/>
    <property type="molecule type" value="Genomic_DNA"/>
</dbReference>
<dbReference type="Gene3D" id="3.40.1390.10">
    <property type="entry name" value="MurE/MurF, N-terminal domain"/>
    <property type="match status" value="1"/>
</dbReference>
<dbReference type="Proteomes" id="UP000478417">
    <property type="component" value="Unassembled WGS sequence"/>
</dbReference>
<dbReference type="GO" id="GO:0016020">
    <property type="term" value="C:membrane"/>
    <property type="evidence" value="ECO:0007669"/>
    <property type="project" value="GOC"/>
</dbReference>
<evidence type="ECO:0000256" key="5">
    <source>
        <dbReference type="ARBA" id="ARBA00023098"/>
    </source>
</evidence>
<comment type="caution">
    <text evidence="10">The sequence shown here is derived from an EMBL/GenBank/DDBJ whole genome shotgun (WGS) entry which is preliminary data.</text>
</comment>
<comment type="pathway">
    <text evidence="7">Bacterial outer membrane biogenesis; LPS lipid A biosynthesis.</text>
</comment>
<evidence type="ECO:0000256" key="3">
    <source>
        <dbReference type="ARBA" id="ARBA00022679"/>
    </source>
</evidence>
<comment type="similarity">
    <text evidence="7">Belongs to the transferase hexapeptide repeat family. LpxD subfamily.</text>
</comment>
<evidence type="ECO:0000313" key="11">
    <source>
        <dbReference type="Proteomes" id="UP000478417"/>
    </source>
</evidence>
<evidence type="ECO:0000256" key="7">
    <source>
        <dbReference type="HAMAP-Rule" id="MF_00523"/>
    </source>
</evidence>
<protein>
    <recommendedName>
        <fullName evidence="7">UDP-3-O-acylglucosamine N-acyltransferase</fullName>
        <ecNumber evidence="7">2.3.1.191</ecNumber>
    </recommendedName>
</protein>
<evidence type="ECO:0000256" key="4">
    <source>
        <dbReference type="ARBA" id="ARBA00022737"/>
    </source>
</evidence>
<dbReference type="UniPathway" id="UPA00973"/>
<dbReference type="NCBIfam" id="TIGR01853">
    <property type="entry name" value="lipid_A_lpxD"/>
    <property type="match status" value="1"/>
</dbReference>
<evidence type="ECO:0000256" key="2">
    <source>
        <dbReference type="ARBA" id="ARBA00022556"/>
    </source>
</evidence>
<comment type="catalytic activity">
    <reaction evidence="7">
        <text>a UDP-3-O-[(3R)-3-hydroxyacyl]-alpha-D-glucosamine + a (3R)-hydroxyacyl-[ACP] = a UDP-2-N,3-O-bis[(3R)-3-hydroxyacyl]-alpha-D-glucosamine + holo-[ACP] + H(+)</text>
        <dbReference type="Rhea" id="RHEA:53836"/>
        <dbReference type="Rhea" id="RHEA-COMP:9685"/>
        <dbReference type="Rhea" id="RHEA-COMP:9945"/>
        <dbReference type="ChEBI" id="CHEBI:15378"/>
        <dbReference type="ChEBI" id="CHEBI:64479"/>
        <dbReference type="ChEBI" id="CHEBI:78827"/>
        <dbReference type="ChEBI" id="CHEBI:137740"/>
        <dbReference type="ChEBI" id="CHEBI:137748"/>
        <dbReference type="EC" id="2.3.1.191"/>
    </reaction>
</comment>
<dbReference type="Gene3D" id="2.160.10.10">
    <property type="entry name" value="Hexapeptide repeat proteins"/>
    <property type="match status" value="1"/>
</dbReference>
<accession>A0A6B2LZA8</accession>
<feature type="domain" description="UDP-3-O-[3-hydroxymyristoyl] glucosamine N-acyltransferase non-repeat region" evidence="8">
    <location>
        <begin position="26"/>
        <end position="90"/>
    </location>
</feature>
<sequence length="342" mass="35764">MKWSLTVTELLDWLGNPVAEGKYDGEITGIADLREAVPGDLTFLSTGKYAKHLDDSAASVVLLSEDQAGSPAGNQVWVRVKDPSLALGTVCEHLERVLIPALQTGIHSTAIVDPTAEIDPSASIGPNCLIGANARIAKGAILDSNVRVEHGATVGEGTHLHHSVVIGWGCVVGKACCLFPGAVIGADGFGFHSDKTGHHRLAQIGKVVIEDSVEVGANACIDRARFSETRIGEGTKIDNLVQIGHNVKVGKHCIICACIGISGSAELGNFVVLAGQVGIAGHLKIGDGVTATGQSGITKDIPPGTVLSGTPARPHREELRKQVLLKKLPELAERLKAIEDKL</sequence>
<keyword evidence="1 7" id="KW-0444">Lipid biosynthesis</keyword>
<dbReference type="AlphaFoldDB" id="A0A6B2LZA8"/>
<evidence type="ECO:0000313" key="10">
    <source>
        <dbReference type="EMBL" id="NDV61379.1"/>
    </source>
</evidence>
<dbReference type="Pfam" id="PF04613">
    <property type="entry name" value="LpxD"/>
    <property type="match status" value="1"/>
</dbReference>
<comment type="function">
    <text evidence="7">Catalyzes the N-acylation of UDP-3-O-acylglucosamine using 3-hydroxyacyl-ACP as the acyl donor. Is involved in the biosynthesis of lipid A, a phosphorylated glycolipid that anchors the lipopolysaccharide to the outer membrane of the cell.</text>
</comment>
<feature type="domain" description="Mannose-1-phosphate guanyltransferase C-terminal" evidence="9">
    <location>
        <begin position="109"/>
        <end position="187"/>
    </location>
</feature>
<dbReference type="NCBIfam" id="NF002060">
    <property type="entry name" value="PRK00892.1"/>
    <property type="match status" value="1"/>
</dbReference>
<evidence type="ECO:0000259" key="9">
    <source>
        <dbReference type="Pfam" id="PF25087"/>
    </source>
</evidence>
<dbReference type="RefSeq" id="WP_163962260.1">
    <property type="nucleotide sequence ID" value="NZ_JAAGNX010000001.1"/>
</dbReference>
<dbReference type="GO" id="GO:0103118">
    <property type="term" value="F:UDP-3-O-[(3R)-3-hydroxyacyl]-glucosamine N-acyltransferase activity"/>
    <property type="evidence" value="ECO:0007669"/>
    <property type="project" value="UniProtKB-EC"/>
</dbReference>
<gene>
    <name evidence="7 10" type="primary">lpxD</name>
    <name evidence="10" type="ORF">G0Q06_02825</name>
</gene>
<dbReference type="InterPro" id="IPR018357">
    <property type="entry name" value="Hexapep_transf_CS"/>
</dbReference>
<keyword evidence="4 7" id="KW-0677">Repeat</keyword>
<keyword evidence="6 7" id="KW-0012">Acyltransferase</keyword>
<feature type="active site" description="Proton acceptor" evidence="7">
    <location>
        <position position="245"/>
    </location>
</feature>
<evidence type="ECO:0000256" key="6">
    <source>
        <dbReference type="ARBA" id="ARBA00023315"/>
    </source>
</evidence>
<dbReference type="HAMAP" id="MF_00523">
    <property type="entry name" value="LpxD"/>
    <property type="match status" value="1"/>
</dbReference>
<dbReference type="GO" id="GO:0016410">
    <property type="term" value="F:N-acyltransferase activity"/>
    <property type="evidence" value="ECO:0007669"/>
    <property type="project" value="InterPro"/>
</dbReference>
<dbReference type="SUPFAM" id="SSF51161">
    <property type="entry name" value="Trimeric LpxA-like enzymes"/>
    <property type="match status" value="1"/>
</dbReference>
<evidence type="ECO:0000256" key="1">
    <source>
        <dbReference type="ARBA" id="ARBA00022516"/>
    </source>
</evidence>
<comment type="subunit">
    <text evidence="7">Homotrimer.</text>
</comment>
<dbReference type="Pfam" id="PF00132">
    <property type="entry name" value="Hexapep"/>
    <property type="match status" value="1"/>
</dbReference>
<evidence type="ECO:0000259" key="8">
    <source>
        <dbReference type="Pfam" id="PF04613"/>
    </source>
</evidence>
<reference evidence="10 11" key="1">
    <citation type="submission" date="2020-02" db="EMBL/GenBank/DDBJ databases">
        <title>Albibacoteraceae fam. nov., the first described family within the subdivision 4 Verrucomicrobia.</title>
        <authorList>
            <person name="Xi F."/>
        </authorList>
    </citation>
    <scope>NUCLEOTIDE SEQUENCE [LARGE SCALE GENOMIC DNA]</scope>
    <source>
        <strain evidence="10 11">CK1056</strain>
    </source>
</reference>
<dbReference type="PANTHER" id="PTHR43378:SF2">
    <property type="entry name" value="UDP-3-O-ACYLGLUCOSAMINE N-ACYLTRANSFERASE 1, MITOCHONDRIAL-RELATED"/>
    <property type="match status" value="1"/>
</dbReference>
<proteinExistence type="inferred from homology"/>
<dbReference type="InterPro" id="IPR001451">
    <property type="entry name" value="Hexapep"/>
</dbReference>
<dbReference type="InterPro" id="IPR056729">
    <property type="entry name" value="GMPPB_C"/>
</dbReference>
<dbReference type="PROSITE" id="PS00101">
    <property type="entry name" value="HEXAPEP_TRANSFERASES"/>
    <property type="match status" value="1"/>
</dbReference>
<dbReference type="CDD" id="cd03352">
    <property type="entry name" value="LbH_LpxD"/>
    <property type="match status" value="1"/>
</dbReference>
<organism evidence="10 11">
    <name type="scientific">Oceanipulchritudo coccoides</name>
    <dbReference type="NCBI Taxonomy" id="2706888"/>
    <lineage>
        <taxon>Bacteria</taxon>
        <taxon>Pseudomonadati</taxon>
        <taxon>Verrucomicrobiota</taxon>
        <taxon>Opitutia</taxon>
        <taxon>Puniceicoccales</taxon>
        <taxon>Oceanipulchritudinaceae</taxon>
        <taxon>Oceanipulchritudo</taxon>
    </lineage>
</organism>
<name>A0A6B2LZA8_9BACT</name>
<dbReference type="GO" id="GO:0009245">
    <property type="term" value="P:lipid A biosynthetic process"/>
    <property type="evidence" value="ECO:0007669"/>
    <property type="project" value="UniProtKB-UniRule"/>
</dbReference>
<dbReference type="InterPro" id="IPR007691">
    <property type="entry name" value="LpxD"/>
</dbReference>
<keyword evidence="2 7" id="KW-0441">Lipid A biosynthesis</keyword>
<dbReference type="PANTHER" id="PTHR43378">
    <property type="entry name" value="UDP-3-O-ACYLGLUCOSAMINE N-ACYLTRANSFERASE"/>
    <property type="match status" value="1"/>
</dbReference>
<dbReference type="EC" id="2.3.1.191" evidence="7"/>
<keyword evidence="11" id="KW-1185">Reference proteome</keyword>
<dbReference type="InterPro" id="IPR020573">
    <property type="entry name" value="UDP_GlcNAc_AcTrfase_non-rep"/>
</dbReference>
<dbReference type="InterPro" id="IPR011004">
    <property type="entry name" value="Trimer_LpxA-like_sf"/>
</dbReference>
<dbReference type="Pfam" id="PF25087">
    <property type="entry name" value="GMPPB_C"/>
    <property type="match status" value="1"/>
</dbReference>
<keyword evidence="5 7" id="KW-0443">Lipid metabolism</keyword>
<keyword evidence="3 7" id="KW-0808">Transferase</keyword>